<dbReference type="GO" id="GO:0003723">
    <property type="term" value="F:RNA binding"/>
    <property type="evidence" value="ECO:0007669"/>
    <property type="project" value="InterPro"/>
</dbReference>
<dbReference type="GO" id="GO:0030018">
    <property type="term" value="C:Z disc"/>
    <property type="evidence" value="ECO:0007669"/>
    <property type="project" value="UniProtKB-SubCell"/>
</dbReference>
<dbReference type="GO" id="GO:0097504">
    <property type="term" value="C:Gemini of Cajal bodies"/>
    <property type="evidence" value="ECO:0007669"/>
    <property type="project" value="UniProtKB-SubCell"/>
</dbReference>
<evidence type="ECO:0000256" key="5">
    <source>
        <dbReference type="ARBA" id="ARBA00022664"/>
    </source>
</evidence>
<comment type="caution">
    <text evidence="10">The sequence shown here is derived from an EMBL/GenBank/DDBJ whole genome shotgun (WGS) entry which is preliminary data.</text>
</comment>
<keyword evidence="5" id="KW-0507">mRNA processing</keyword>
<dbReference type="InterPro" id="IPR010304">
    <property type="entry name" value="SMN_Tudor"/>
</dbReference>
<dbReference type="CDD" id="cd20398">
    <property type="entry name" value="Tudor_SMN"/>
    <property type="match status" value="1"/>
</dbReference>
<evidence type="ECO:0000256" key="4">
    <source>
        <dbReference type="ARBA" id="ARBA00022490"/>
    </source>
</evidence>
<comment type="similarity">
    <text evidence="3">Belongs to the SMN family.</text>
</comment>
<dbReference type="PANTHER" id="PTHR39267">
    <property type="entry name" value="SURVIVAL MOTOR NEURON-LIKE PROTEIN 1"/>
    <property type="match status" value="1"/>
</dbReference>
<keyword evidence="6" id="KW-0508">mRNA splicing</keyword>
<sequence length="255" mass="28725">MDNELNDEDVWDDSLLIKMYEASQKRINEELTKRIGVQPSLNPISNSENAASSNENVEKKTRLKMSNTPKVSIKQNGVNSVQAKTLDWKEGDFCQLTYSEDNVSYEATIISIDNNEETCLVRYVGYGNEDNANLIDLKPSKGEKVRKLQIEMAIQDGYGEPEIFYDEKPNITVDSLVTKLVPNSNTNQISGTSRIIPPPPLFLNENCNSGSSPNNYATHGSEDDDDVLASMLMSWYMTGYHTGYYQARKDLKNNK</sequence>
<dbReference type="GO" id="GO:0008380">
    <property type="term" value="P:RNA splicing"/>
    <property type="evidence" value="ECO:0007669"/>
    <property type="project" value="UniProtKB-KW"/>
</dbReference>
<dbReference type="PANTHER" id="PTHR39267:SF1">
    <property type="entry name" value="SURVIVAL MOTOR NEURON PROTEIN"/>
    <property type="match status" value="1"/>
</dbReference>
<dbReference type="InterPro" id="IPR040424">
    <property type="entry name" value="Smn1"/>
</dbReference>
<keyword evidence="11" id="KW-1185">Reference proteome</keyword>
<dbReference type="Pfam" id="PF20636">
    <property type="entry name" value="SMN_G2-BD"/>
    <property type="match status" value="1"/>
</dbReference>
<dbReference type="GO" id="GO:0015030">
    <property type="term" value="C:Cajal body"/>
    <property type="evidence" value="ECO:0007669"/>
    <property type="project" value="UniProtKB-SubCell"/>
</dbReference>
<dbReference type="Pfam" id="PF20635">
    <property type="entry name" value="SMN_YG-box"/>
    <property type="match status" value="1"/>
</dbReference>
<evidence type="ECO:0000256" key="3">
    <source>
        <dbReference type="ARBA" id="ARBA00005371"/>
    </source>
</evidence>
<dbReference type="EMBL" id="JAPWDV010000002">
    <property type="protein sequence ID" value="KAJ6219761.1"/>
    <property type="molecule type" value="Genomic_DNA"/>
</dbReference>
<dbReference type="SMART" id="SM00333">
    <property type="entry name" value="TUDOR"/>
    <property type="match status" value="1"/>
</dbReference>
<dbReference type="Proteomes" id="UP001142055">
    <property type="component" value="Chromosome 2"/>
</dbReference>
<dbReference type="InterPro" id="IPR049481">
    <property type="entry name" value="SMN_G2-BD"/>
</dbReference>
<evidence type="ECO:0000313" key="10">
    <source>
        <dbReference type="EMBL" id="KAJ6219761.1"/>
    </source>
</evidence>
<dbReference type="SUPFAM" id="SSF63748">
    <property type="entry name" value="Tudor/PWWP/MBT"/>
    <property type="match status" value="1"/>
</dbReference>
<keyword evidence="7" id="KW-0539">Nucleus</keyword>
<dbReference type="AlphaFoldDB" id="A0A9Q0RNK4"/>
<dbReference type="GO" id="GO:0006397">
    <property type="term" value="P:mRNA processing"/>
    <property type="evidence" value="ECO:0007669"/>
    <property type="project" value="UniProtKB-KW"/>
</dbReference>
<dbReference type="InterPro" id="IPR002999">
    <property type="entry name" value="Tudor"/>
</dbReference>
<evidence type="ECO:0000256" key="6">
    <source>
        <dbReference type="ARBA" id="ARBA00023187"/>
    </source>
</evidence>
<evidence type="ECO:0000259" key="9">
    <source>
        <dbReference type="PROSITE" id="PS50304"/>
    </source>
</evidence>
<feature type="domain" description="Tudor" evidence="9">
    <location>
        <begin position="87"/>
        <end position="147"/>
    </location>
</feature>
<dbReference type="InterPro" id="IPR047298">
    <property type="entry name" value="Tudor_SMN_eumet"/>
</dbReference>
<accession>A0A9Q0RNK4</accession>
<dbReference type="InterPro" id="IPR047313">
    <property type="entry name" value="SMN_C"/>
</dbReference>
<organism evidence="10 11">
    <name type="scientific">Blomia tropicalis</name>
    <name type="common">Mite</name>
    <dbReference type="NCBI Taxonomy" id="40697"/>
    <lineage>
        <taxon>Eukaryota</taxon>
        <taxon>Metazoa</taxon>
        <taxon>Ecdysozoa</taxon>
        <taxon>Arthropoda</taxon>
        <taxon>Chelicerata</taxon>
        <taxon>Arachnida</taxon>
        <taxon>Acari</taxon>
        <taxon>Acariformes</taxon>
        <taxon>Sarcoptiformes</taxon>
        <taxon>Astigmata</taxon>
        <taxon>Glycyphagoidea</taxon>
        <taxon>Echimyopodidae</taxon>
        <taxon>Blomia</taxon>
    </lineage>
</organism>
<proteinExistence type="inferred from homology"/>
<dbReference type="Pfam" id="PF06003">
    <property type="entry name" value="SMN_Tudor"/>
    <property type="match status" value="1"/>
</dbReference>
<evidence type="ECO:0000256" key="7">
    <source>
        <dbReference type="ARBA" id="ARBA00023242"/>
    </source>
</evidence>
<reference evidence="10" key="1">
    <citation type="submission" date="2022-12" db="EMBL/GenBank/DDBJ databases">
        <title>Genome assemblies of Blomia tropicalis.</title>
        <authorList>
            <person name="Cui Y."/>
        </authorList>
    </citation>
    <scope>NUCLEOTIDE SEQUENCE</scope>
    <source>
        <tissue evidence="10">Adult mites</tissue>
    </source>
</reference>
<dbReference type="CDD" id="cd22852">
    <property type="entry name" value="SMN_C"/>
    <property type="match status" value="1"/>
</dbReference>
<evidence type="ECO:0000256" key="8">
    <source>
        <dbReference type="ARBA" id="ARBA00034695"/>
    </source>
</evidence>
<dbReference type="Gene3D" id="2.30.30.140">
    <property type="match status" value="1"/>
</dbReference>
<evidence type="ECO:0000313" key="11">
    <source>
        <dbReference type="Proteomes" id="UP001142055"/>
    </source>
</evidence>
<comment type="subcellular location">
    <subcellularLocation>
        <location evidence="1">Cytoplasm</location>
        <location evidence="1">Myofibril</location>
        <location evidence="1">Sarcomere</location>
        <location evidence="1">Z line</location>
    </subcellularLocation>
    <subcellularLocation>
        <location evidence="2">Nucleus</location>
        <location evidence="2">Cajal body</location>
    </subcellularLocation>
    <subcellularLocation>
        <location evidence="8">Nucleus</location>
        <location evidence="8">Gem</location>
    </subcellularLocation>
</comment>
<gene>
    <name evidence="10" type="ORF">RDWZM_005573</name>
</gene>
<dbReference type="Gene3D" id="3.40.190.10">
    <property type="entry name" value="Periplasmic binding protein-like II"/>
    <property type="match status" value="1"/>
</dbReference>
<dbReference type="OMA" id="MSMLTAW"/>
<evidence type="ECO:0000256" key="1">
    <source>
        <dbReference type="ARBA" id="ARBA00004216"/>
    </source>
</evidence>
<evidence type="ECO:0000256" key="2">
    <source>
        <dbReference type="ARBA" id="ARBA00004408"/>
    </source>
</evidence>
<name>A0A9Q0RNK4_BLOTA</name>
<keyword evidence="4" id="KW-0963">Cytoplasm</keyword>
<dbReference type="PROSITE" id="PS50304">
    <property type="entry name" value="TUDOR"/>
    <property type="match status" value="1"/>
</dbReference>
<protein>
    <recommendedName>
        <fullName evidence="9">Tudor domain-containing protein</fullName>
    </recommendedName>
</protein>